<evidence type="ECO:0000313" key="4">
    <source>
        <dbReference type="RefSeq" id="XP_026732399.1"/>
    </source>
</evidence>
<reference evidence="4" key="1">
    <citation type="submission" date="2025-08" db="UniProtKB">
        <authorList>
            <consortium name="RefSeq"/>
        </authorList>
    </citation>
    <scope>IDENTIFICATION</scope>
</reference>
<sequence length="142" mass="15179">MTQADRHTSKMKTALLVLAFAALAYAERSEGDSGLVDLVIGGDQLVEGRLFENLIDLDVNRPSPVLVARRQKRSPLLGGLIGGLFGRPTPKPKPQPKPVPSQDLENEAETATDDALILEESSEEDRKGINIGLGPISIGIGK</sequence>
<dbReference type="RefSeq" id="XP_026732399.1">
    <property type="nucleotide sequence ID" value="XM_026876598.1"/>
</dbReference>
<protein>
    <submittedName>
        <fullName evidence="4">Uncharacterized protein LOC113497183</fullName>
    </submittedName>
</protein>
<feature type="signal peptide" evidence="2">
    <location>
        <begin position="1"/>
        <end position="26"/>
    </location>
</feature>
<gene>
    <name evidence="4" type="primary">LOC113497183</name>
</gene>
<dbReference type="KEGG" id="tnl:113497183"/>
<dbReference type="GeneID" id="113497183"/>
<keyword evidence="2" id="KW-0732">Signal</keyword>
<evidence type="ECO:0000313" key="3">
    <source>
        <dbReference type="Proteomes" id="UP000322000"/>
    </source>
</evidence>
<feature type="region of interest" description="Disordered" evidence="1">
    <location>
        <begin position="78"/>
        <end position="123"/>
    </location>
</feature>
<feature type="compositionally biased region" description="Acidic residues" evidence="1">
    <location>
        <begin position="104"/>
        <end position="123"/>
    </location>
</feature>
<keyword evidence="3" id="KW-1185">Reference proteome</keyword>
<evidence type="ECO:0000256" key="2">
    <source>
        <dbReference type="SAM" id="SignalP"/>
    </source>
</evidence>
<feature type="chain" id="PRO_5028803668" evidence="2">
    <location>
        <begin position="27"/>
        <end position="142"/>
    </location>
</feature>
<name>A0A7E5VVN3_TRINI</name>
<organism evidence="3 4">
    <name type="scientific">Trichoplusia ni</name>
    <name type="common">Cabbage looper</name>
    <dbReference type="NCBI Taxonomy" id="7111"/>
    <lineage>
        <taxon>Eukaryota</taxon>
        <taxon>Metazoa</taxon>
        <taxon>Ecdysozoa</taxon>
        <taxon>Arthropoda</taxon>
        <taxon>Hexapoda</taxon>
        <taxon>Insecta</taxon>
        <taxon>Pterygota</taxon>
        <taxon>Neoptera</taxon>
        <taxon>Endopterygota</taxon>
        <taxon>Lepidoptera</taxon>
        <taxon>Glossata</taxon>
        <taxon>Ditrysia</taxon>
        <taxon>Noctuoidea</taxon>
        <taxon>Noctuidae</taxon>
        <taxon>Plusiinae</taxon>
        <taxon>Trichoplusia</taxon>
    </lineage>
</organism>
<dbReference type="InParanoid" id="A0A7E5VVN3"/>
<feature type="compositionally biased region" description="Pro residues" evidence="1">
    <location>
        <begin position="89"/>
        <end position="99"/>
    </location>
</feature>
<accession>A0A7E5VVN3</accession>
<proteinExistence type="predicted"/>
<dbReference type="AlphaFoldDB" id="A0A7E5VVN3"/>
<evidence type="ECO:0000256" key="1">
    <source>
        <dbReference type="SAM" id="MobiDB-lite"/>
    </source>
</evidence>
<dbReference type="Proteomes" id="UP000322000">
    <property type="component" value="Chromosome 9"/>
</dbReference>